<protein>
    <recommendedName>
        <fullName evidence="1">SUEL-type lectin domain-containing protein</fullName>
    </recommendedName>
</protein>
<gene>
    <name evidence="2" type="ORF">KUTeg_005200</name>
</gene>
<evidence type="ECO:0000313" key="2">
    <source>
        <dbReference type="EMBL" id="KAJ8317296.1"/>
    </source>
</evidence>
<feature type="domain" description="SUEL-type lectin" evidence="1">
    <location>
        <begin position="10"/>
        <end position="97"/>
    </location>
</feature>
<dbReference type="PANTHER" id="PTHR46780">
    <property type="entry name" value="PROTEIN EVA-1"/>
    <property type="match status" value="1"/>
</dbReference>
<dbReference type="InterPro" id="IPR000922">
    <property type="entry name" value="Lectin_gal-bd_dom"/>
</dbReference>
<keyword evidence="3" id="KW-1185">Reference proteome</keyword>
<name>A0ABQ9FKT6_TEGGR</name>
<dbReference type="EMBL" id="JARBDR010000246">
    <property type="protein sequence ID" value="KAJ8317296.1"/>
    <property type="molecule type" value="Genomic_DNA"/>
</dbReference>
<dbReference type="Proteomes" id="UP001217089">
    <property type="component" value="Unassembled WGS sequence"/>
</dbReference>
<evidence type="ECO:0000313" key="3">
    <source>
        <dbReference type="Proteomes" id="UP001217089"/>
    </source>
</evidence>
<evidence type="ECO:0000259" key="1">
    <source>
        <dbReference type="PROSITE" id="PS50228"/>
    </source>
</evidence>
<reference evidence="2 3" key="1">
    <citation type="submission" date="2022-12" db="EMBL/GenBank/DDBJ databases">
        <title>Chromosome-level genome of Tegillarca granosa.</title>
        <authorList>
            <person name="Kim J."/>
        </authorList>
    </citation>
    <scope>NUCLEOTIDE SEQUENCE [LARGE SCALE GENOMIC DNA]</scope>
    <source>
        <strain evidence="2">Teg-2019</strain>
        <tissue evidence="2">Adductor muscle</tissue>
    </source>
</reference>
<dbReference type="PROSITE" id="PS50228">
    <property type="entry name" value="SUEL_LECTIN"/>
    <property type="match status" value="1"/>
</dbReference>
<comment type="caution">
    <text evidence="2">The sequence shown here is derived from an EMBL/GenBank/DDBJ whole genome shotgun (WGS) entry which is preliminary data.</text>
</comment>
<dbReference type="Pfam" id="PF02140">
    <property type="entry name" value="SUEL_Lectin"/>
    <property type="match status" value="1"/>
</dbReference>
<sequence>MQSKAFTETVCEGFTTTIKCANGKIRIIDAEYGRQDKKTCNDGQAKDTNCSYGKAKQKTAKLCDNKSKCVLESSNEIYKPDPCPGNSKYLIVKYACN</sequence>
<accession>A0ABQ9FKT6</accession>
<dbReference type="InterPro" id="IPR043159">
    <property type="entry name" value="Lectin_gal-bd_sf"/>
</dbReference>
<dbReference type="Gene3D" id="2.60.120.740">
    <property type="match status" value="1"/>
</dbReference>
<proteinExistence type="predicted"/>
<organism evidence="2 3">
    <name type="scientific">Tegillarca granosa</name>
    <name type="common">Malaysian cockle</name>
    <name type="synonym">Anadara granosa</name>
    <dbReference type="NCBI Taxonomy" id="220873"/>
    <lineage>
        <taxon>Eukaryota</taxon>
        <taxon>Metazoa</taxon>
        <taxon>Spiralia</taxon>
        <taxon>Lophotrochozoa</taxon>
        <taxon>Mollusca</taxon>
        <taxon>Bivalvia</taxon>
        <taxon>Autobranchia</taxon>
        <taxon>Pteriomorphia</taxon>
        <taxon>Arcoida</taxon>
        <taxon>Arcoidea</taxon>
        <taxon>Arcidae</taxon>
        <taxon>Tegillarca</taxon>
    </lineage>
</organism>